<protein>
    <submittedName>
        <fullName evidence="2">Uncharacterized protein</fullName>
    </submittedName>
</protein>
<evidence type="ECO:0000313" key="2">
    <source>
        <dbReference type="EMBL" id="QIZ71491.1"/>
    </source>
</evidence>
<proteinExistence type="predicted"/>
<gene>
    <name evidence="2" type="ORF">HCG48_13635</name>
</gene>
<dbReference type="AlphaFoldDB" id="A0A6H1TY29"/>
<evidence type="ECO:0000256" key="1">
    <source>
        <dbReference type="SAM" id="MobiDB-lite"/>
    </source>
</evidence>
<sequence>MKGCFNLKPLSEAISASWRRWKDAGAIAEPHPADGKAHRPAPPLAKID</sequence>
<dbReference type="KEGG" id="oxy:HCG48_13635"/>
<dbReference type="Proteomes" id="UP000500857">
    <property type="component" value="Chromosome"/>
</dbReference>
<reference evidence="2 3" key="1">
    <citation type="submission" date="2020-04" db="EMBL/GenBank/DDBJ databases">
        <authorList>
            <person name="Basu S."/>
            <person name="Maruthanayagam V."/>
            <person name="Chakraborty S."/>
            <person name="Pramanik A."/>
            <person name="Mukherjee J."/>
            <person name="Brink B."/>
        </authorList>
    </citation>
    <scope>NUCLEOTIDE SEQUENCE [LARGE SCALE GENOMIC DNA]</scope>
    <source>
        <strain evidence="2 3">AP17</strain>
    </source>
</reference>
<feature type="region of interest" description="Disordered" evidence="1">
    <location>
        <begin position="27"/>
        <end position="48"/>
    </location>
</feature>
<dbReference type="EMBL" id="CP051167">
    <property type="protein sequence ID" value="QIZ71491.1"/>
    <property type="molecule type" value="Genomic_DNA"/>
</dbReference>
<evidence type="ECO:0000313" key="3">
    <source>
        <dbReference type="Proteomes" id="UP000500857"/>
    </source>
</evidence>
<keyword evidence="3" id="KW-1185">Reference proteome</keyword>
<name>A0A6H1TY29_9CYAN</name>
<organism evidence="2 3">
    <name type="scientific">Oxynema aestuarii AP17</name>
    <dbReference type="NCBI Taxonomy" id="2064643"/>
    <lineage>
        <taxon>Bacteria</taxon>
        <taxon>Bacillati</taxon>
        <taxon>Cyanobacteriota</taxon>
        <taxon>Cyanophyceae</taxon>
        <taxon>Oscillatoriophycideae</taxon>
        <taxon>Oscillatoriales</taxon>
        <taxon>Oscillatoriaceae</taxon>
        <taxon>Oxynema</taxon>
        <taxon>Oxynema aestuarii</taxon>
    </lineage>
</organism>
<dbReference type="RefSeq" id="WP_168569643.1">
    <property type="nucleotide sequence ID" value="NZ_CP051167.1"/>
</dbReference>
<accession>A0A6H1TY29</accession>